<feature type="signal peptide" evidence="1">
    <location>
        <begin position="1"/>
        <end position="22"/>
    </location>
</feature>
<feature type="domain" description="WAP" evidence="2">
    <location>
        <begin position="30"/>
        <end position="77"/>
    </location>
</feature>
<dbReference type="Proteomes" id="UP000694547">
    <property type="component" value="Chromosome 4"/>
</dbReference>
<dbReference type="GO" id="GO:0030414">
    <property type="term" value="F:peptidase inhibitor activity"/>
    <property type="evidence" value="ECO:0007669"/>
    <property type="project" value="InterPro"/>
</dbReference>
<dbReference type="OrthoDB" id="9794641at2759"/>
<organism evidence="3 4">
    <name type="scientific">Peromyscus maniculatus bairdii</name>
    <name type="common">Prairie deer mouse</name>
    <dbReference type="NCBI Taxonomy" id="230844"/>
    <lineage>
        <taxon>Eukaryota</taxon>
        <taxon>Metazoa</taxon>
        <taxon>Chordata</taxon>
        <taxon>Craniata</taxon>
        <taxon>Vertebrata</taxon>
        <taxon>Euteleostomi</taxon>
        <taxon>Mammalia</taxon>
        <taxon>Eutheria</taxon>
        <taxon>Euarchontoglires</taxon>
        <taxon>Glires</taxon>
        <taxon>Rodentia</taxon>
        <taxon>Myomorpha</taxon>
        <taxon>Muroidea</taxon>
        <taxon>Cricetidae</taxon>
        <taxon>Neotominae</taxon>
        <taxon>Peromyscus</taxon>
    </lineage>
</organism>
<name>A0A6I9KUG1_PERMB</name>
<evidence type="ECO:0000313" key="4">
    <source>
        <dbReference type="Proteomes" id="UP000694547"/>
    </source>
</evidence>
<gene>
    <name evidence="3" type="primary">LOC102926955</name>
</gene>
<dbReference type="Ensembl" id="ENSPEMT00000030158.2">
    <property type="protein sequence ID" value="ENSPEMP00000025765.1"/>
    <property type="gene ID" value="ENSPEMG00000022089.2"/>
</dbReference>
<feature type="chain" id="PRO_5044634815" evidence="1">
    <location>
        <begin position="23"/>
        <end position="81"/>
    </location>
</feature>
<reference evidence="3" key="2">
    <citation type="submission" date="2025-08" db="UniProtKB">
        <authorList>
            <consortium name="Ensembl"/>
        </authorList>
    </citation>
    <scope>IDENTIFICATION</scope>
</reference>
<dbReference type="GeneTree" id="ENSGT00390000002529"/>
<proteinExistence type="predicted"/>
<dbReference type="SMART" id="SM00217">
    <property type="entry name" value="WAP"/>
    <property type="match status" value="1"/>
</dbReference>
<dbReference type="InterPro" id="IPR008197">
    <property type="entry name" value="WAP_dom"/>
</dbReference>
<dbReference type="InterPro" id="IPR036645">
    <property type="entry name" value="Elafin-like_sf"/>
</dbReference>
<evidence type="ECO:0000313" key="3">
    <source>
        <dbReference type="Ensembl" id="ENSPEMP00000025765.1"/>
    </source>
</evidence>
<accession>A0A6I9KUG1</accession>
<dbReference type="Gene3D" id="4.10.75.10">
    <property type="entry name" value="Elafin-like"/>
    <property type="match status" value="1"/>
</dbReference>
<dbReference type="GeneID" id="102926955"/>
<sequence>MKPRSLTLFTTTILLCLSMVQPRIKKKRVTTPKPGYCPEFFLPCPFVRLPVCKLDKGCRGIKKCCFYYCQMRCVEPWTTAT</sequence>
<reference evidence="3 4" key="1">
    <citation type="submission" date="2018-10" db="EMBL/GenBank/DDBJ databases">
        <title>Improved assembly of the deer mouse Peromyscus maniculatus genome.</title>
        <authorList>
            <person name="Lassance J.-M."/>
            <person name="Hoekstra H.E."/>
        </authorList>
    </citation>
    <scope>NUCLEOTIDE SEQUENCE [LARGE SCALE GENOMIC DNA]</scope>
</reference>
<keyword evidence="1" id="KW-0732">Signal</keyword>
<dbReference type="PRINTS" id="PR00003">
    <property type="entry name" value="4DISULPHCORE"/>
</dbReference>
<evidence type="ECO:0000256" key="1">
    <source>
        <dbReference type="SAM" id="SignalP"/>
    </source>
</evidence>
<dbReference type="SUPFAM" id="SSF57256">
    <property type="entry name" value="Elafin-like"/>
    <property type="match status" value="1"/>
</dbReference>
<dbReference type="AlphaFoldDB" id="A0A6I9KUG1"/>
<evidence type="ECO:0000259" key="2">
    <source>
        <dbReference type="PROSITE" id="PS51390"/>
    </source>
</evidence>
<dbReference type="Pfam" id="PF00095">
    <property type="entry name" value="WAP"/>
    <property type="match status" value="1"/>
</dbReference>
<keyword evidence="4" id="KW-1185">Reference proteome</keyword>
<dbReference type="PROSITE" id="PS51390">
    <property type="entry name" value="WAP"/>
    <property type="match status" value="1"/>
</dbReference>
<dbReference type="GO" id="GO:0005576">
    <property type="term" value="C:extracellular region"/>
    <property type="evidence" value="ECO:0007669"/>
    <property type="project" value="InterPro"/>
</dbReference>
<protein>
    <submittedName>
        <fullName evidence="3">WAP four-disulfide core domain 15A</fullName>
    </submittedName>
</protein>
<dbReference type="RefSeq" id="XP_006971069.1">
    <property type="nucleotide sequence ID" value="XM_006971007.4"/>
</dbReference>
<reference evidence="3" key="3">
    <citation type="submission" date="2025-09" db="UniProtKB">
        <authorList>
            <consortium name="Ensembl"/>
        </authorList>
    </citation>
    <scope>IDENTIFICATION</scope>
</reference>